<protein>
    <submittedName>
        <fullName evidence="2 4">Uncharacterized protein</fullName>
    </submittedName>
</protein>
<dbReference type="Proteomes" id="UP000271162">
    <property type="component" value="Unassembled WGS sequence"/>
</dbReference>
<proteinExistence type="predicted"/>
<dbReference type="EMBL" id="UYSL01021364">
    <property type="protein sequence ID" value="VDL78028.1"/>
    <property type="molecule type" value="Genomic_DNA"/>
</dbReference>
<evidence type="ECO:0000313" key="4">
    <source>
        <dbReference type="WBParaSite" id="NBR_0001443801-mRNA-1"/>
    </source>
</evidence>
<accession>A0A0N4YCX8</accession>
<dbReference type="WBParaSite" id="NBR_0001443801-mRNA-1">
    <property type="protein sequence ID" value="NBR_0001443801-mRNA-1"/>
    <property type="gene ID" value="NBR_0001443801"/>
</dbReference>
<reference evidence="4" key="1">
    <citation type="submission" date="2017-02" db="UniProtKB">
        <authorList>
            <consortium name="WormBaseParasite"/>
        </authorList>
    </citation>
    <scope>IDENTIFICATION</scope>
</reference>
<organism evidence="4">
    <name type="scientific">Nippostrongylus brasiliensis</name>
    <name type="common">Rat hookworm</name>
    <dbReference type="NCBI Taxonomy" id="27835"/>
    <lineage>
        <taxon>Eukaryota</taxon>
        <taxon>Metazoa</taxon>
        <taxon>Ecdysozoa</taxon>
        <taxon>Nematoda</taxon>
        <taxon>Chromadorea</taxon>
        <taxon>Rhabditida</taxon>
        <taxon>Rhabditina</taxon>
        <taxon>Rhabditomorpha</taxon>
        <taxon>Strongyloidea</taxon>
        <taxon>Heligmosomidae</taxon>
        <taxon>Nippostrongylus</taxon>
    </lineage>
</organism>
<evidence type="ECO:0000256" key="1">
    <source>
        <dbReference type="SAM" id="MobiDB-lite"/>
    </source>
</evidence>
<dbReference type="AlphaFoldDB" id="A0A0N4YCX8"/>
<keyword evidence="3" id="KW-1185">Reference proteome</keyword>
<sequence length="69" mass="7331">MDKKCLAINPKSVAMAYAFFRSSCTRVAMMTGLVPRPDSTTRGSSDGRGMGPASSSTDEIFVEGQNGRP</sequence>
<evidence type="ECO:0000313" key="2">
    <source>
        <dbReference type="EMBL" id="VDL78028.1"/>
    </source>
</evidence>
<feature type="region of interest" description="Disordered" evidence="1">
    <location>
        <begin position="33"/>
        <end position="69"/>
    </location>
</feature>
<evidence type="ECO:0000313" key="3">
    <source>
        <dbReference type="Proteomes" id="UP000271162"/>
    </source>
</evidence>
<gene>
    <name evidence="2" type="ORF">NBR_LOCUS14439</name>
</gene>
<reference evidence="2 3" key="2">
    <citation type="submission" date="2018-11" db="EMBL/GenBank/DDBJ databases">
        <authorList>
            <consortium name="Pathogen Informatics"/>
        </authorList>
    </citation>
    <scope>NUCLEOTIDE SEQUENCE [LARGE SCALE GENOMIC DNA]</scope>
</reference>
<name>A0A0N4YCX8_NIPBR</name>